<protein>
    <recommendedName>
        <fullName evidence="3">BTB domain-containing protein</fullName>
    </recommendedName>
</protein>
<evidence type="ECO:0000313" key="1">
    <source>
        <dbReference type="EMBL" id="KIW36052.1"/>
    </source>
</evidence>
<dbReference type="SUPFAM" id="SSF52540">
    <property type="entry name" value="P-loop containing nucleoside triphosphate hydrolases"/>
    <property type="match status" value="1"/>
</dbReference>
<dbReference type="PRINTS" id="PR00449">
    <property type="entry name" value="RASTRNSFRMNG"/>
</dbReference>
<dbReference type="InterPro" id="IPR011333">
    <property type="entry name" value="SKP1/BTB/POZ_sf"/>
</dbReference>
<dbReference type="GeneID" id="27363706"/>
<dbReference type="GO" id="GO:0003924">
    <property type="term" value="F:GTPase activity"/>
    <property type="evidence" value="ECO:0007669"/>
    <property type="project" value="InterPro"/>
</dbReference>
<dbReference type="SUPFAM" id="SSF54695">
    <property type="entry name" value="POZ domain"/>
    <property type="match status" value="1"/>
</dbReference>
<dbReference type="HOGENOM" id="CLU_621174_0_0_1"/>
<dbReference type="Gene3D" id="3.40.50.300">
    <property type="entry name" value="P-loop containing nucleotide triphosphate hydrolases"/>
    <property type="match status" value="1"/>
</dbReference>
<accession>A0A0D2BEZ3</accession>
<dbReference type="VEuPathDB" id="FungiDB:PV06_11632"/>
<dbReference type="Gene3D" id="3.30.710.10">
    <property type="entry name" value="Potassium Channel Kv1.1, Chain A"/>
    <property type="match status" value="1"/>
</dbReference>
<gene>
    <name evidence="1" type="ORF">PV06_11632</name>
</gene>
<sequence length="441" mass="50318">MNDEYGLLFNIVLIGDSGVGKSNLISRFIRDEVNLDSKSTIGPSLHQDQLKWAIRRSKLGYLRPRAMSSHTSHLLPQACRSSSCLRHDQSQTYDNVRRWLKELRDLGDTSIVIVLLGTRVIYEICEQSLRKKQNNSQNNLSFVETSAIDASNVDLAFQSILTEIYRTVSSEAMLNEGAKVFTGSVFRFQVAGQANGFVLHADLLSRHSLVLHTLMHRGMRESQENCMHLNNVDGDTFTRFSEFIYGTTIALHPASCLMTLRLDTLVRMMSFRERATRSPETIAEPGAYSGWASKRKHTQGGKSPIWKQPPPLTPLSTNTRLLFPKILDTKVRNDTLMYDYTEAFCHVGLYAFAEQYRVNDLKNLILHKLRKALMHTTSTFHPLRDRELVQLLELTYHSTPELSASEDLLRALLTRYVAWNFEALAPLKIFQFFLDQDDNGQ</sequence>
<dbReference type="Proteomes" id="UP000053342">
    <property type="component" value="Unassembled WGS sequence"/>
</dbReference>
<keyword evidence="2" id="KW-1185">Reference proteome</keyword>
<dbReference type="InterPro" id="IPR001806">
    <property type="entry name" value="Small_GTPase"/>
</dbReference>
<dbReference type="GO" id="GO:0005525">
    <property type="term" value="F:GTP binding"/>
    <property type="evidence" value="ECO:0007669"/>
    <property type="project" value="InterPro"/>
</dbReference>
<dbReference type="Pfam" id="PF00071">
    <property type="entry name" value="Ras"/>
    <property type="match status" value="1"/>
</dbReference>
<reference evidence="1 2" key="1">
    <citation type="submission" date="2015-01" db="EMBL/GenBank/DDBJ databases">
        <title>The Genome Sequence of Exophiala oligosperma CBS72588.</title>
        <authorList>
            <consortium name="The Broad Institute Genomics Platform"/>
            <person name="Cuomo C."/>
            <person name="de Hoog S."/>
            <person name="Gorbushina A."/>
            <person name="Stielow B."/>
            <person name="Teixiera M."/>
            <person name="Abouelleil A."/>
            <person name="Chapman S.B."/>
            <person name="Priest M."/>
            <person name="Young S.K."/>
            <person name="Wortman J."/>
            <person name="Nusbaum C."/>
            <person name="Birren B."/>
        </authorList>
    </citation>
    <scope>NUCLEOTIDE SEQUENCE [LARGE SCALE GENOMIC DNA]</scope>
    <source>
        <strain evidence="1 2">CBS 72588</strain>
    </source>
</reference>
<organism evidence="1 2">
    <name type="scientific">Exophiala oligosperma</name>
    <dbReference type="NCBI Taxonomy" id="215243"/>
    <lineage>
        <taxon>Eukaryota</taxon>
        <taxon>Fungi</taxon>
        <taxon>Dikarya</taxon>
        <taxon>Ascomycota</taxon>
        <taxon>Pezizomycotina</taxon>
        <taxon>Eurotiomycetes</taxon>
        <taxon>Chaetothyriomycetidae</taxon>
        <taxon>Chaetothyriales</taxon>
        <taxon>Herpotrichiellaceae</taxon>
        <taxon>Exophiala</taxon>
    </lineage>
</organism>
<dbReference type="EMBL" id="KN847378">
    <property type="protein sequence ID" value="KIW36052.1"/>
    <property type="molecule type" value="Genomic_DNA"/>
</dbReference>
<evidence type="ECO:0008006" key="3">
    <source>
        <dbReference type="Google" id="ProtNLM"/>
    </source>
</evidence>
<name>A0A0D2BEZ3_9EURO</name>
<dbReference type="InterPro" id="IPR050209">
    <property type="entry name" value="Rab_GTPases_membrane_traffic"/>
</dbReference>
<dbReference type="PANTHER" id="PTHR47979">
    <property type="entry name" value="DRAB11-RELATED"/>
    <property type="match status" value="1"/>
</dbReference>
<dbReference type="SMART" id="SM00175">
    <property type="entry name" value="RAB"/>
    <property type="match status" value="1"/>
</dbReference>
<dbReference type="SMART" id="SM00173">
    <property type="entry name" value="RAS"/>
    <property type="match status" value="1"/>
</dbReference>
<evidence type="ECO:0000313" key="2">
    <source>
        <dbReference type="Proteomes" id="UP000053342"/>
    </source>
</evidence>
<proteinExistence type="predicted"/>
<dbReference type="RefSeq" id="XP_016256268.1">
    <property type="nucleotide sequence ID" value="XM_016413342.1"/>
</dbReference>
<dbReference type="CDD" id="cd18186">
    <property type="entry name" value="BTB_POZ_ZBTB_KLHL-like"/>
    <property type="match status" value="1"/>
</dbReference>
<dbReference type="AlphaFoldDB" id="A0A0D2BEZ3"/>
<dbReference type="InterPro" id="IPR027417">
    <property type="entry name" value="P-loop_NTPase"/>
</dbReference>
<dbReference type="STRING" id="215243.A0A0D2BEZ3"/>
<dbReference type="PROSITE" id="PS51419">
    <property type="entry name" value="RAB"/>
    <property type="match status" value="1"/>
</dbReference>